<name>D8LAT0_ECTSI</name>
<dbReference type="OrthoDB" id="10358947at2759"/>
<feature type="region of interest" description="Disordered" evidence="2">
    <location>
        <begin position="69"/>
        <end position="215"/>
    </location>
</feature>
<feature type="region of interest" description="Disordered" evidence="2">
    <location>
        <begin position="360"/>
        <end position="388"/>
    </location>
</feature>
<sequence>MPPEPELAHPSFSRRASNTSAASSSSRTSSAEKAHAKSLRNAGKEAFLTVVRETVQELGLDAANEAIEEEAIRMEEMQTSQDSACGSPFRSSTSSRTAGSGRRSSTGGHHGVGVDTAEPSERRRRRHRKSSMAQGEGQSIVAAAMANFGGGVDANPGAIPEEGRVLSRSFQGSDSADPGDDSAAAEAAVGRPAAAAAEGGGEATSFRNTAETMEDDERETLLALLTGAYGQVNDLTDELKISLDKLNDTEKELKAVNAAHAKLQAMPNPSPTSLNGQSGAHAEGVTPKRSPVSKLLKDVFPNDEGGRSTPAAVRQLQVEVQRLRQRNAQAHSKEEKYKSEIAHLKRLMAVMESQVANADPDLASANSSRSRSARQMSTAGGAHSQDGATKPLVARVAELEEKLVVCSMENATAKQEHLTSQLASQKLEKTLQKLRHELAKSRAMNDLLQNEIDRLQGHDPEGEADGSGWRRWLGGVQEPLSPEPNPIQVTGGSDSPVVVVRDLDNNQLVYAPGRSQFG</sequence>
<evidence type="ECO:0000313" key="3">
    <source>
        <dbReference type="EMBL" id="CBN76439.1"/>
    </source>
</evidence>
<keyword evidence="4" id="KW-1185">Reference proteome</keyword>
<feature type="compositionally biased region" description="Low complexity" evidence="2">
    <location>
        <begin position="11"/>
        <end position="29"/>
    </location>
</feature>
<dbReference type="EMBL" id="FN649726">
    <property type="protein sequence ID" value="CBN76439.1"/>
    <property type="molecule type" value="Genomic_DNA"/>
</dbReference>
<feature type="region of interest" description="Disordered" evidence="2">
    <location>
        <begin position="1"/>
        <end position="45"/>
    </location>
</feature>
<organism evidence="3 4">
    <name type="scientific">Ectocarpus siliculosus</name>
    <name type="common">Brown alga</name>
    <name type="synonym">Conferva siliculosa</name>
    <dbReference type="NCBI Taxonomy" id="2880"/>
    <lineage>
        <taxon>Eukaryota</taxon>
        <taxon>Sar</taxon>
        <taxon>Stramenopiles</taxon>
        <taxon>Ochrophyta</taxon>
        <taxon>PX clade</taxon>
        <taxon>Phaeophyceae</taxon>
        <taxon>Ectocarpales</taxon>
        <taxon>Ectocarpaceae</taxon>
        <taxon>Ectocarpus</taxon>
    </lineage>
</organism>
<gene>
    <name evidence="3" type="ORF">Esi_0000_0012</name>
</gene>
<protein>
    <submittedName>
        <fullName evidence="3">Uncharacterized protein</fullName>
    </submittedName>
</protein>
<feature type="compositionally biased region" description="Low complexity" evidence="2">
    <location>
        <begin position="363"/>
        <end position="374"/>
    </location>
</feature>
<feature type="region of interest" description="Disordered" evidence="2">
    <location>
        <begin position="263"/>
        <end position="310"/>
    </location>
</feature>
<keyword evidence="1" id="KW-0175">Coiled coil</keyword>
<dbReference type="AlphaFoldDB" id="D8LAT0"/>
<evidence type="ECO:0000313" key="4">
    <source>
        <dbReference type="Proteomes" id="UP000002630"/>
    </source>
</evidence>
<feature type="region of interest" description="Disordered" evidence="2">
    <location>
        <begin position="457"/>
        <end position="494"/>
    </location>
</feature>
<dbReference type="Proteomes" id="UP000002630">
    <property type="component" value="Linkage Group LG01"/>
</dbReference>
<accession>D8LAT0</accession>
<evidence type="ECO:0000256" key="1">
    <source>
        <dbReference type="SAM" id="Coils"/>
    </source>
</evidence>
<proteinExistence type="predicted"/>
<feature type="coiled-coil region" evidence="1">
    <location>
        <begin position="313"/>
        <end position="354"/>
    </location>
</feature>
<evidence type="ECO:0000256" key="2">
    <source>
        <dbReference type="SAM" id="MobiDB-lite"/>
    </source>
</evidence>
<feature type="compositionally biased region" description="Low complexity" evidence="2">
    <location>
        <begin position="172"/>
        <end position="197"/>
    </location>
</feature>
<dbReference type="EMBL" id="FN647682">
    <property type="protein sequence ID" value="CBN76439.1"/>
    <property type="molecule type" value="Genomic_DNA"/>
</dbReference>
<feature type="compositionally biased region" description="Low complexity" evidence="2">
    <location>
        <begin position="90"/>
        <end position="107"/>
    </location>
</feature>
<dbReference type="InParanoid" id="D8LAT0"/>
<reference evidence="3 4" key="1">
    <citation type="journal article" date="2010" name="Nature">
        <title>The Ectocarpus genome and the independent evolution of multicellularity in brown algae.</title>
        <authorList>
            <person name="Cock J.M."/>
            <person name="Sterck L."/>
            <person name="Rouze P."/>
            <person name="Scornet D."/>
            <person name="Allen A.E."/>
            <person name="Amoutzias G."/>
            <person name="Anthouard V."/>
            <person name="Artiguenave F."/>
            <person name="Aury J.M."/>
            <person name="Badger J.H."/>
            <person name="Beszteri B."/>
            <person name="Billiau K."/>
            <person name="Bonnet E."/>
            <person name="Bothwell J.H."/>
            <person name="Bowler C."/>
            <person name="Boyen C."/>
            <person name="Brownlee C."/>
            <person name="Carrano C.J."/>
            <person name="Charrier B."/>
            <person name="Cho G.Y."/>
            <person name="Coelho S.M."/>
            <person name="Collen J."/>
            <person name="Corre E."/>
            <person name="Da Silva C."/>
            <person name="Delage L."/>
            <person name="Delaroque N."/>
            <person name="Dittami S.M."/>
            <person name="Doulbeau S."/>
            <person name="Elias M."/>
            <person name="Farnham G."/>
            <person name="Gachon C.M."/>
            <person name="Gschloessl B."/>
            <person name="Heesch S."/>
            <person name="Jabbari K."/>
            <person name="Jubin C."/>
            <person name="Kawai H."/>
            <person name="Kimura K."/>
            <person name="Kloareg B."/>
            <person name="Kupper F.C."/>
            <person name="Lang D."/>
            <person name="Le Bail A."/>
            <person name="Leblanc C."/>
            <person name="Lerouge P."/>
            <person name="Lohr M."/>
            <person name="Lopez P.J."/>
            <person name="Martens C."/>
            <person name="Maumus F."/>
            <person name="Michel G."/>
            <person name="Miranda-Saavedra D."/>
            <person name="Morales J."/>
            <person name="Moreau H."/>
            <person name="Motomura T."/>
            <person name="Nagasato C."/>
            <person name="Napoli C.A."/>
            <person name="Nelson D.R."/>
            <person name="Nyvall-Collen P."/>
            <person name="Peters A.F."/>
            <person name="Pommier C."/>
            <person name="Potin P."/>
            <person name="Poulain J."/>
            <person name="Quesneville H."/>
            <person name="Read B."/>
            <person name="Rensing S.A."/>
            <person name="Ritter A."/>
            <person name="Rousvoal S."/>
            <person name="Samanta M."/>
            <person name="Samson G."/>
            <person name="Schroeder D.C."/>
            <person name="Segurens B."/>
            <person name="Strittmatter M."/>
            <person name="Tonon T."/>
            <person name="Tregear J.W."/>
            <person name="Valentin K."/>
            <person name="von Dassow P."/>
            <person name="Yamagishi T."/>
            <person name="Van de Peer Y."/>
            <person name="Wincker P."/>
        </authorList>
    </citation>
    <scope>NUCLEOTIDE SEQUENCE [LARGE SCALE GENOMIC DNA]</scope>
    <source>
        <strain evidence="4">Ec32 / CCAP1310/4</strain>
    </source>
</reference>